<keyword evidence="9" id="KW-0969">Cilium</keyword>
<dbReference type="InterPro" id="IPR029416">
    <property type="entry name" value="CFAP300"/>
</dbReference>
<keyword evidence="5" id="KW-0963">Cytoplasm</keyword>
<dbReference type="OrthoDB" id="10259249at2759"/>
<feature type="transmembrane region" description="Helical" evidence="8">
    <location>
        <begin position="313"/>
        <end position="335"/>
    </location>
</feature>
<keyword evidence="6" id="KW-0206">Cytoskeleton</keyword>
<protein>
    <recommendedName>
        <fullName evidence="4">Cilia- and flagella-associated protein 300</fullName>
    </recommendedName>
</protein>
<name>A0A812CKM3_ACAPH</name>
<dbReference type="EMBL" id="CAHIKZ030001606">
    <property type="protein sequence ID" value="CAE1269494.1"/>
    <property type="molecule type" value="Genomic_DNA"/>
</dbReference>
<dbReference type="AlphaFoldDB" id="A0A812CKM3"/>
<keyword evidence="7" id="KW-0966">Cell projection</keyword>
<feature type="transmembrane region" description="Helical" evidence="8">
    <location>
        <begin position="456"/>
        <end position="476"/>
    </location>
</feature>
<feature type="transmembrane region" description="Helical" evidence="8">
    <location>
        <begin position="228"/>
        <end position="247"/>
    </location>
</feature>
<evidence type="ECO:0000256" key="5">
    <source>
        <dbReference type="ARBA" id="ARBA00022490"/>
    </source>
</evidence>
<evidence type="ECO:0000256" key="6">
    <source>
        <dbReference type="ARBA" id="ARBA00023212"/>
    </source>
</evidence>
<evidence type="ECO:0000256" key="2">
    <source>
        <dbReference type="ARBA" id="ARBA00004430"/>
    </source>
</evidence>
<keyword evidence="8" id="KW-0812">Transmembrane</keyword>
<evidence type="ECO:0000256" key="3">
    <source>
        <dbReference type="ARBA" id="ARBA00009205"/>
    </source>
</evidence>
<keyword evidence="8" id="KW-0472">Membrane</keyword>
<comment type="similarity">
    <text evidence="3">Belongs to the CFAP300 family.</text>
</comment>
<comment type="function">
    <text evidence="1">Cilium- and flagellum-specific protein that plays a role in axonemal structure organization and motility. May play a role in outer and inner dynein arm assembly.</text>
</comment>
<feature type="transmembrane region" description="Helical" evidence="8">
    <location>
        <begin position="380"/>
        <end position="405"/>
    </location>
</feature>
<feature type="transmembrane region" description="Helical" evidence="8">
    <location>
        <begin position="426"/>
        <end position="450"/>
    </location>
</feature>
<keyword evidence="10" id="KW-1185">Reference proteome</keyword>
<dbReference type="PANTHER" id="PTHR31078">
    <property type="entry name" value="CILIA- AND FLAGELLA-ASSOCIATED PROTEIN 300"/>
    <property type="match status" value="1"/>
</dbReference>
<dbReference type="PANTHER" id="PTHR31078:SF1">
    <property type="entry name" value="CILIA- AND FLAGELLA-ASSOCIATED PROTEIN 300"/>
    <property type="match status" value="1"/>
</dbReference>
<dbReference type="Pfam" id="PF14926">
    <property type="entry name" value="CFAP300"/>
    <property type="match status" value="1"/>
</dbReference>
<evidence type="ECO:0000256" key="8">
    <source>
        <dbReference type="SAM" id="Phobius"/>
    </source>
</evidence>
<accession>A0A812CKM3</accession>
<reference evidence="9" key="1">
    <citation type="submission" date="2021-01" db="EMBL/GenBank/DDBJ databases">
        <authorList>
            <person name="Li R."/>
            <person name="Bekaert M."/>
        </authorList>
    </citation>
    <scope>NUCLEOTIDE SEQUENCE</scope>
    <source>
        <strain evidence="9">Farmed</strain>
    </source>
</reference>
<gene>
    <name evidence="9" type="ORF">SPHA_36616</name>
</gene>
<comment type="caution">
    <text evidence="9">The sequence shown here is derived from an EMBL/GenBank/DDBJ whole genome shotgun (WGS) entry which is preliminary data.</text>
</comment>
<evidence type="ECO:0000256" key="7">
    <source>
        <dbReference type="ARBA" id="ARBA00023273"/>
    </source>
</evidence>
<dbReference type="GO" id="GO:0005930">
    <property type="term" value="C:axoneme"/>
    <property type="evidence" value="ECO:0007669"/>
    <property type="project" value="UniProtKB-SubCell"/>
</dbReference>
<organism evidence="9 10">
    <name type="scientific">Acanthosepion pharaonis</name>
    <name type="common">Pharaoh cuttlefish</name>
    <name type="synonym">Sepia pharaonis</name>
    <dbReference type="NCBI Taxonomy" id="158019"/>
    <lineage>
        <taxon>Eukaryota</taxon>
        <taxon>Metazoa</taxon>
        <taxon>Spiralia</taxon>
        <taxon>Lophotrochozoa</taxon>
        <taxon>Mollusca</taxon>
        <taxon>Cephalopoda</taxon>
        <taxon>Coleoidea</taxon>
        <taxon>Decapodiformes</taxon>
        <taxon>Sepiida</taxon>
        <taxon>Sepiina</taxon>
        <taxon>Sepiidae</taxon>
        <taxon>Acanthosepion</taxon>
    </lineage>
</organism>
<feature type="transmembrane region" description="Helical" evidence="8">
    <location>
        <begin position="259"/>
        <end position="288"/>
    </location>
</feature>
<evidence type="ECO:0000256" key="4">
    <source>
        <dbReference type="ARBA" id="ARBA00022174"/>
    </source>
</evidence>
<feature type="transmembrane region" description="Helical" evidence="8">
    <location>
        <begin position="347"/>
        <end position="368"/>
    </location>
</feature>
<evidence type="ECO:0000313" key="9">
    <source>
        <dbReference type="EMBL" id="CAE1269494.1"/>
    </source>
</evidence>
<comment type="subcellular location">
    <subcellularLocation>
        <location evidence="2">Cytoplasm</location>
        <location evidence="2">Cytoskeleton</location>
        <location evidence="2">Cilium axoneme</location>
    </subcellularLocation>
</comment>
<evidence type="ECO:0000313" key="10">
    <source>
        <dbReference type="Proteomes" id="UP000597762"/>
    </source>
</evidence>
<proteinExistence type="inferred from homology"/>
<keyword evidence="9" id="KW-0282">Flagellum</keyword>
<dbReference type="Proteomes" id="UP000597762">
    <property type="component" value="Unassembled WGS sequence"/>
</dbReference>
<keyword evidence="8" id="KW-1133">Transmembrane helix</keyword>
<sequence>MSSIDKNPTKFTFKYIKDNVFPFIQDKETQDYLMKWGMKDYLNAQLFIFDQPFQSYEHKTLLNDFMSDPAVFSNLQIRTSNSWTILGQKAASIDWDVVPCTVTSLDFFDRLEENGIVTERSHIRKCFDDFFEDFIISDELRKMLLLEESDNYELYSESEREEFFFRIFKHVCLGGRICQYEDEINPYLHIVKKLYRDFVSVIKDPETNELKIASCLYKITAYVNCNPYLFFHFHIFFFSLTSKPYLFSHFHISLASNPYFFVFISLFFGQCTYFFSHCLLFFSLYLYYSFFYSSDCNPYFFIHSLYSLDSEPISFSIVFFLWSLVTLFHYSFSFFSLASNTHFFVHSLYPLAYIPLFVFSLVCNHYFFVHSLYSLDSICISFSIVFFLLSETHFICLFYFVYSLYSLTCNPHFFLHSLFMFASNPYIFIYTLFFLWLVTLIYFFILFVFYPVNSTSFFILSCLWPVTHISLFFLLII</sequence>
<evidence type="ECO:0000256" key="1">
    <source>
        <dbReference type="ARBA" id="ARBA00002404"/>
    </source>
</evidence>